<comment type="subcellular location">
    <subcellularLocation>
        <location evidence="1">Cell outer membrane</location>
        <topology evidence="1">Multi-pass membrane protein</topology>
    </subcellularLocation>
</comment>
<evidence type="ECO:0000256" key="3">
    <source>
        <dbReference type="ARBA" id="ARBA00022448"/>
    </source>
</evidence>
<dbReference type="InterPro" id="IPR033900">
    <property type="entry name" value="Gram_neg_porin_domain"/>
</dbReference>
<evidence type="ECO:0000256" key="5">
    <source>
        <dbReference type="ARBA" id="ARBA00022692"/>
    </source>
</evidence>
<proteinExistence type="predicted"/>
<dbReference type="GO" id="GO:0046930">
    <property type="term" value="C:pore complex"/>
    <property type="evidence" value="ECO:0007669"/>
    <property type="project" value="UniProtKB-KW"/>
</dbReference>
<dbReference type="PRINTS" id="PR00182">
    <property type="entry name" value="ECOLNEIPORIN"/>
</dbReference>
<reference evidence="13 14" key="1">
    <citation type="submission" date="2016-06" db="EMBL/GenBank/DDBJ databases">
        <title>Genome sequence of endosymbiont of Candidatus Endolucinida thiodiazotropha.</title>
        <authorList>
            <person name="Poehlein A."/>
            <person name="Koenig S."/>
            <person name="Heiden S.E."/>
            <person name="Thuermer A."/>
            <person name="Voget S."/>
            <person name="Daniel R."/>
            <person name="Markert S."/>
            <person name="Gros O."/>
            <person name="Schweder T."/>
        </authorList>
    </citation>
    <scope>NUCLEOTIDE SEQUENCE [LARGE SCALE GENOMIC DNA]</scope>
    <source>
        <strain evidence="13 14">COS</strain>
    </source>
</reference>
<gene>
    <name evidence="13" type="ORF">CODIS_21970</name>
</gene>
<sequence length="336" mass="35180">MKKVLSLAIAAALVAPAAVMADATLFGKAHFIIENVDDGDQDVWGVDSIHSRVGVKGSEDLGGGLKALYHFEFKVHNDDGADGLGDRNQFIGLSGGFGTALLGTHDTPMKMSQGKFDEFGDLPNGDLANVIPGDDRLENVIAYVSPAMGGLTFVGALVPGERGDLDLDGIADHISLAGLYSNGPLFASLAYNSYDLGSAVDAEPSLLRATAVWNGGMWQAGVMFASMDLDLDGVDDPDYLGLSGHVKVGGAGKIKAQYLMGDSTNGGVTALVPGFSPNVNVGMPVADPENEVTQFSVGYEHAMSKRTVAHVGFTSYEEDETDVESDAFFAGLIHNF</sequence>
<keyword evidence="6 11" id="KW-0732">Signal</keyword>
<dbReference type="InterPro" id="IPR023614">
    <property type="entry name" value="Porin_dom_sf"/>
</dbReference>
<evidence type="ECO:0000313" key="13">
    <source>
        <dbReference type="EMBL" id="ODJ87492.1"/>
    </source>
</evidence>
<evidence type="ECO:0000256" key="2">
    <source>
        <dbReference type="ARBA" id="ARBA00011233"/>
    </source>
</evidence>
<evidence type="ECO:0000259" key="12">
    <source>
        <dbReference type="Pfam" id="PF13609"/>
    </source>
</evidence>
<feature type="domain" description="Porin" evidence="12">
    <location>
        <begin position="9"/>
        <end position="320"/>
    </location>
</feature>
<dbReference type="RefSeq" id="WP_069124799.1">
    <property type="nucleotide sequence ID" value="NZ_MARB01000011.1"/>
</dbReference>
<evidence type="ECO:0000313" key="14">
    <source>
        <dbReference type="Proteomes" id="UP000094769"/>
    </source>
</evidence>
<evidence type="ECO:0000256" key="7">
    <source>
        <dbReference type="ARBA" id="ARBA00023065"/>
    </source>
</evidence>
<feature type="chain" id="PRO_5030906025" evidence="11">
    <location>
        <begin position="22"/>
        <end position="336"/>
    </location>
</feature>
<dbReference type="InterPro" id="IPR050298">
    <property type="entry name" value="Gram-neg_bact_OMP"/>
</dbReference>
<keyword evidence="9" id="KW-0472">Membrane</keyword>
<dbReference type="GO" id="GO:0009279">
    <property type="term" value="C:cell outer membrane"/>
    <property type="evidence" value="ECO:0007669"/>
    <property type="project" value="UniProtKB-SubCell"/>
</dbReference>
<dbReference type="SUPFAM" id="SSF56935">
    <property type="entry name" value="Porins"/>
    <property type="match status" value="1"/>
</dbReference>
<dbReference type="Proteomes" id="UP000094769">
    <property type="component" value="Unassembled WGS sequence"/>
</dbReference>
<keyword evidence="3" id="KW-0813">Transport</keyword>
<dbReference type="PANTHER" id="PTHR34501:SF9">
    <property type="entry name" value="MAJOR OUTER MEMBRANE PROTEIN P.IA"/>
    <property type="match status" value="1"/>
</dbReference>
<dbReference type="PRINTS" id="PR00184">
    <property type="entry name" value="NEISSPPORIN"/>
</dbReference>
<evidence type="ECO:0000256" key="11">
    <source>
        <dbReference type="SAM" id="SignalP"/>
    </source>
</evidence>
<evidence type="ECO:0000256" key="1">
    <source>
        <dbReference type="ARBA" id="ARBA00004571"/>
    </source>
</evidence>
<evidence type="ECO:0000256" key="4">
    <source>
        <dbReference type="ARBA" id="ARBA00022452"/>
    </source>
</evidence>
<dbReference type="AlphaFoldDB" id="A0A7Z1AF43"/>
<dbReference type="InterPro" id="IPR002299">
    <property type="entry name" value="Porin_Neis"/>
</dbReference>
<name>A0A7Z1AF43_9GAMM</name>
<accession>A0A7Z1AF43</accession>
<dbReference type="CDD" id="cd00342">
    <property type="entry name" value="gram_neg_porins"/>
    <property type="match status" value="1"/>
</dbReference>
<dbReference type="OrthoDB" id="8957883at2"/>
<dbReference type="EMBL" id="MARB01000011">
    <property type="protein sequence ID" value="ODJ87492.1"/>
    <property type="molecule type" value="Genomic_DNA"/>
</dbReference>
<feature type="signal peptide" evidence="11">
    <location>
        <begin position="1"/>
        <end position="21"/>
    </location>
</feature>
<evidence type="ECO:0000256" key="10">
    <source>
        <dbReference type="ARBA" id="ARBA00023237"/>
    </source>
</evidence>
<keyword evidence="5" id="KW-0812">Transmembrane</keyword>
<evidence type="ECO:0000256" key="8">
    <source>
        <dbReference type="ARBA" id="ARBA00023114"/>
    </source>
</evidence>
<dbReference type="Gene3D" id="2.40.160.10">
    <property type="entry name" value="Porin"/>
    <property type="match status" value="1"/>
</dbReference>
<protein>
    <submittedName>
        <fullName evidence="13">Outer membrane porin protein 32</fullName>
    </submittedName>
</protein>
<keyword evidence="10" id="KW-0998">Cell outer membrane</keyword>
<dbReference type="GO" id="GO:0015288">
    <property type="term" value="F:porin activity"/>
    <property type="evidence" value="ECO:0007669"/>
    <property type="project" value="UniProtKB-KW"/>
</dbReference>
<evidence type="ECO:0000256" key="9">
    <source>
        <dbReference type="ARBA" id="ARBA00023136"/>
    </source>
</evidence>
<keyword evidence="7" id="KW-0406">Ion transport</keyword>
<evidence type="ECO:0000256" key="6">
    <source>
        <dbReference type="ARBA" id="ARBA00022729"/>
    </source>
</evidence>
<keyword evidence="8" id="KW-0626">Porin</keyword>
<keyword evidence="14" id="KW-1185">Reference proteome</keyword>
<dbReference type="GO" id="GO:0034220">
    <property type="term" value="P:monoatomic ion transmembrane transport"/>
    <property type="evidence" value="ECO:0007669"/>
    <property type="project" value="InterPro"/>
</dbReference>
<dbReference type="Pfam" id="PF13609">
    <property type="entry name" value="Porin_4"/>
    <property type="match status" value="1"/>
</dbReference>
<organism evidence="13 14">
    <name type="scientific">Candidatus Thiodiazotropha endolucinida</name>
    <dbReference type="NCBI Taxonomy" id="1655433"/>
    <lineage>
        <taxon>Bacteria</taxon>
        <taxon>Pseudomonadati</taxon>
        <taxon>Pseudomonadota</taxon>
        <taxon>Gammaproteobacteria</taxon>
        <taxon>Chromatiales</taxon>
        <taxon>Sedimenticolaceae</taxon>
        <taxon>Candidatus Thiodiazotropha</taxon>
    </lineage>
</organism>
<keyword evidence="4" id="KW-1134">Transmembrane beta strand</keyword>
<comment type="caution">
    <text evidence="13">The sequence shown here is derived from an EMBL/GenBank/DDBJ whole genome shotgun (WGS) entry which is preliminary data.</text>
</comment>
<comment type="subunit">
    <text evidence="2">Homotrimer.</text>
</comment>
<dbReference type="PANTHER" id="PTHR34501">
    <property type="entry name" value="PROTEIN YDDL-RELATED"/>
    <property type="match status" value="1"/>
</dbReference>
<dbReference type="InterPro" id="IPR001702">
    <property type="entry name" value="Porin_Gram-ve"/>
</dbReference>